<dbReference type="PROSITE" id="PS50146">
    <property type="entry name" value="DAGK"/>
    <property type="match status" value="1"/>
</dbReference>
<name>A0ABR6TLH2_9FIRM</name>
<keyword evidence="5" id="KW-0479">Metal-binding</keyword>
<evidence type="ECO:0000256" key="10">
    <source>
        <dbReference type="ARBA" id="ARBA00023098"/>
    </source>
</evidence>
<dbReference type="GO" id="GO:0016301">
    <property type="term" value="F:kinase activity"/>
    <property type="evidence" value="ECO:0007669"/>
    <property type="project" value="UniProtKB-KW"/>
</dbReference>
<evidence type="ECO:0000313" key="14">
    <source>
        <dbReference type="EMBL" id="MBC2576252.1"/>
    </source>
</evidence>
<evidence type="ECO:0000256" key="6">
    <source>
        <dbReference type="ARBA" id="ARBA00022741"/>
    </source>
</evidence>
<comment type="cofactor">
    <cofactor evidence="1">
        <name>Mg(2+)</name>
        <dbReference type="ChEBI" id="CHEBI:18420"/>
    </cofactor>
</comment>
<comment type="similarity">
    <text evidence="2">Belongs to the diacylglycerol/lipid kinase family.</text>
</comment>
<dbReference type="SMART" id="SM00046">
    <property type="entry name" value="DAGKc"/>
    <property type="match status" value="1"/>
</dbReference>
<evidence type="ECO:0000256" key="5">
    <source>
        <dbReference type="ARBA" id="ARBA00022723"/>
    </source>
</evidence>
<evidence type="ECO:0000256" key="4">
    <source>
        <dbReference type="ARBA" id="ARBA00022679"/>
    </source>
</evidence>
<dbReference type="Pfam" id="PF19279">
    <property type="entry name" value="YegS_C"/>
    <property type="match status" value="1"/>
</dbReference>
<keyword evidence="10" id="KW-0443">Lipid metabolism</keyword>
<comment type="caution">
    <text evidence="14">The sequence shown here is derived from an EMBL/GenBank/DDBJ whole genome shotgun (WGS) entry which is preliminary data.</text>
</comment>
<dbReference type="Gene3D" id="2.60.200.40">
    <property type="match status" value="1"/>
</dbReference>
<dbReference type="Proteomes" id="UP000713904">
    <property type="component" value="Unassembled WGS sequence"/>
</dbReference>
<evidence type="ECO:0000256" key="11">
    <source>
        <dbReference type="ARBA" id="ARBA00023209"/>
    </source>
</evidence>
<evidence type="ECO:0000256" key="12">
    <source>
        <dbReference type="ARBA" id="ARBA00023264"/>
    </source>
</evidence>
<accession>A0ABR6TLH2</accession>
<keyword evidence="11" id="KW-0594">Phospholipid biosynthesis</keyword>
<keyword evidence="12" id="KW-1208">Phospholipid metabolism</keyword>
<protein>
    <submittedName>
        <fullName evidence="14">Diacylglycerol kinase family lipid kinase</fullName>
    </submittedName>
</protein>
<dbReference type="InterPro" id="IPR001206">
    <property type="entry name" value="Diacylglycerol_kinase_cat_dom"/>
</dbReference>
<proteinExistence type="inferred from homology"/>
<keyword evidence="15" id="KW-1185">Reference proteome</keyword>
<evidence type="ECO:0000256" key="2">
    <source>
        <dbReference type="ARBA" id="ARBA00005983"/>
    </source>
</evidence>
<dbReference type="NCBIfam" id="TIGR00147">
    <property type="entry name" value="YegS/Rv2252/BmrU family lipid kinase"/>
    <property type="match status" value="1"/>
</dbReference>
<keyword evidence="3" id="KW-0444">Lipid biosynthesis</keyword>
<keyword evidence="8" id="KW-0067">ATP-binding</keyword>
<keyword evidence="4" id="KW-0808">Transferase</keyword>
<keyword evidence="6" id="KW-0547">Nucleotide-binding</keyword>
<evidence type="ECO:0000256" key="1">
    <source>
        <dbReference type="ARBA" id="ARBA00001946"/>
    </source>
</evidence>
<dbReference type="PANTHER" id="PTHR12358:SF106">
    <property type="entry name" value="LIPID KINASE YEGS"/>
    <property type="match status" value="1"/>
</dbReference>
<evidence type="ECO:0000256" key="8">
    <source>
        <dbReference type="ARBA" id="ARBA00022840"/>
    </source>
</evidence>
<keyword evidence="7 14" id="KW-0418">Kinase</keyword>
<dbReference type="RefSeq" id="WP_185624267.1">
    <property type="nucleotide sequence ID" value="NZ_JABGBW010000003.1"/>
</dbReference>
<dbReference type="PANTHER" id="PTHR12358">
    <property type="entry name" value="SPHINGOSINE KINASE"/>
    <property type="match status" value="1"/>
</dbReference>
<dbReference type="EMBL" id="JABGBW010000003">
    <property type="protein sequence ID" value="MBC2576252.1"/>
    <property type="molecule type" value="Genomic_DNA"/>
</dbReference>
<gene>
    <name evidence="14" type="ORF">HLB29_06090</name>
</gene>
<keyword evidence="9" id="KW-0460">Magnesium</keyword>
<dbReference type="SUPFAM" id="SSF111331">
    <property type="entry name" value="NAD kinase/diacylglycerol kinase-like"/>
    <property type="match status" value="1"/>
</dbReference>
<dbReference type="InterPro" id="IPR050187">
    <property type="entry name" value="Lipid_Phosphate_FormReg"/>
</dbReference>
<dbReference type="Gene3D" id="3.40.50.10330">
    <property type="entry name" value="Probable inorganic polyphosphate/atp-NAD kinase, domain 1"/>
    <property type="match status" value="1"/>
</dbReference>
<dbReference type="InterPro" id="IPR017438">
    <property type="entry name" value="ATP-NAD_kinase_N"/>
</dbReference>
<reference evidence="14 15" key="1">
    <citation type="submission" date="2020-05" db="EMBL/GenBank/DDBJ databases">
        <title>Draft genome of xy-202 and genomic insight in genome of the genus Peptostreptococcus.</title>
        <authorList>
            <person name="Zhang Z."/>
        </authorList>
    </citation>
    <scope>NUCLEOTIDE SEQUENCE [LARGE SCALE GENOMIC DNA]</scope>
    <source>
        <strain evidence="14 15">DSM 27025</strain>
    </source>
</reference>
<dbReference type="InterPro" id="IPR045540">
    <property type="entry name" value="YegS/DAGK_C"/>
</dbReference>
<sequence length="292" mass="32430">MKNSMLIINPTAGSANALDFRDKIEKKLGAYFETVDTRITEKAKDATKFAIEACEKKYDSVFAIGGDGTVNEVIAGLAEKKYRPKFGIIPGGTVNLLGRVIGLPMNIEETIDYFDFDKTKHIDIGKSNSSYFSYILSLGKVAEGIHNVDIEEKTKFGAFAYARSFIKNIAKDKTHHIKVETENGVYEGDASHVVVLLADYFGDFKIVDNNEDTDGYANVMILKDSNLMSKINIIPDMIKGNIEKNDNIEFIKAKKIVISSSDDGIETDVDGDKGEYLPVEIKVLKNHLEVYC</sequence>
<feature type="domain" description="DAGKc" evidence="13">
    <location>
        <begin position="1"/>
        <end position="131"/>
    </location>
</feature>
<organism evidence="14 15">
    <name type="scientific">Peptostreptococcus canis</name>
    <dbReference type="NCBI Taxonomy" id="1159213"/>
    <lineage>
        <taxon>Bacteria</taxon>
        <taxon>Bacillati</taxon>
        <taxon>Bacillota</taxon>
        <taxon>Clostridia</taxon>
        <taxon>Peptostreptococcales</taxon>
        <taxon>Peptostreptococcaceae</taxon>
        <taxon>Peptostreptococcus</taxon>
    </lineage>
</organism>
<dbReference type="InterPro" id="IPR016064">
    <property type="entry name" value="NAD/diacylglycerol_kinase_sf"/>
</dbReference>
<evidence type="ECO:0000256" key="9">
    <source>
        <dbReference type="ARBA" id="ARBA00022842"/>
    </source>
</evidence>
<dbReference type="Pfam" id="PF00781">
    <property type="entry name" value="DAGK_cat"/>
    <property type="match status" value="1"/>
</dbReference>
<evidence type="ECO:0000259" key="13">
    <source>
        <dbReference type="PROSITE" id="PS50146"/>
    </source>
</evidence>
<evidence type="ECO:0000256" key="7">
    <source>
        <dbReference type="ARBA" id="ARBA00022777"/>
    </source>
</evidence>
<evidence type="ECO:0000256" key="3">
    <source>
        <dbReference type="ARBA" id="ARBA00022516"/>
    </source>
</evidence>
<dbReference type="InterPro" id="IPR005218">
    <property type="entry name" value="Diacylglycerol/lipid_kinase"/>
</dbReference>
<evidence type="ECO:0000313" key="15">
    <source>
        <dbReference type="Proteomes" id="UP000713904"/>
    </source>
</evidence>